<dbReference type="EMBL" id="FOIM01000050">
    <property type="protein sequence ID" value="SEU19481.1"/>
    <property type="molecule type" value="Genomic_DNA"/>
</dbReference>
<accession>A0A1I0K779</accession>
<dbReference type="Proteomes" id="UP000198508">
    <property type="component" value="Unassembled WGS sequence"/>
</dbReference>
<dbReference type="STRING" id="460384.SAMN05216313_15034"/>
<reference evidence="2" key="1">
    <citation type="submission" date="2016-10" db="EMBL/GenBank/DDBJ databases">
        <authorList>
            <person name="Varghese N."/>
            <person name="Submissions S."/>
        </authorList>
    </citation>
    <scope>NUCLEOTIDE SEQUENCE [LARGE SCALE GENOMIC DNA]</scope>
    <source>
        <strain evidence="2">NLAE-zl-G277</strain>
    </source>
</reference>
<dbReference type="Pfam" id="PF19791">
    <property type="entry name" value="DUF6275"/>
    <property type="match status" value="1"/>
</dbReference>
<proteinExistence type="predicted"/>
<gene>
    <name evidence="1" type="ORF">SAMN05216313_15034</name>
</gene>
<dbReference type="GeneID" id="93281604"/>
<dbReference type="AlphaFoldDB" id="A0A1I0K779"/>
<dbReference type="RefSeq" id="WP_092371436.1">
    <property type="nucleotide sequence ID" value="NZ_FOIM01000050.1"/>
</dbReference>
<evidence type="ECO:0000313" key="1">
    <source>
        <dbReference type="EMBL" id="SEU19481.1"/>
    </source>
</evidence>
<keyword evidence="2" id="KW-1185">Reference proteome</keyword>
<dbReference type="InterPro" id="IPR046242">
    <property type="entry name" value="DUF6275"/>
</dbReference>
<name>A0A1I0K779_9FIRM</name>
<evidence type="ECO:0000313" key="2">
    <source>
        <dbReference type="Proteomes" id="UP000198508"/>
    </source>
</evidence>
<sequence length="87" mass="10178">MGSQEFLNICKAKVAAYFNEHCEKTDTVDITVNDVYVVWYCKTLQNHKALLSTTAADGMYYEMTFNGDKNQMYMDAYKKWQNVCFDM</sequence>
<protein>
    <submittedName>
        <fullName evidence="1">Uncharacterized protein</fullName>
    </submittedName>
</protein>
<organism evidence="1 2">
    <name type="scientific">Enterocloster lavalensis</name>
    <dbReference type="NCBI Taxonomy" id="460384"/>
    <lineage>
        <taxon>Bacteria</taxon>
        <taxon>Bacillati</taxon>
        <taxon>Bacillota</taxon>
        <taxon>Clostridia</taxon>
        <taxon>Lachnospirales</taxon>
        <taxon>Lachnospiraceae</taxon>
        <taxon>Enterocloster</taxon>
    </lineage>
</organism>